<evidence type="ECO:0000313" key="1">
    <source>
        <dbReference type="EMBL" id="TCK60999.1"/>
    </source>
</evidence>
<accession>A0A4R1KCU3</accession>
<dbReference type="EMBL" id="SMGG01000004">
    <property type="protein sequence ID" value="TCK60999.1"/>
    <property type="molecule type" value="Genomic_DNA"/>
</dbReference>
<organism evidence="1 2">
    <name type="scientific">Seleniivibrio woodruffii</name>
    <dbReference type="NCBI Taxonomy" id="1078050"/>
    <lineage>
        <taxon>Bacteria</taxon>
        <taxon>Pseudomonadati</taxon>
        <taxon>Deferribacterota</taxon>
        <taxon>Deferribacteres</taxon>
        <taxon>Deferribacterales</taxon>
        <taxon>Geovibrionaceae</taxon>
        <taxon>Seleniivibrio</taxon>
    </lineage>
</organism>
<keyword evidence="2" id="KW-1185">Reference proteome</keyword>
<dbReference type="AlphaFoldDB" id="A0A4R1KCU3"/>
<dbReference type="RefSeq" id="WP_132873855.1">
    <property type="nucleotide sequence ID" value="NZ_SMGG01000004.1"/>
</dbReference>
<dbReference type="OrthoDB" id="1684946at2"/>
<evidence type="ECO:0008006" key="3">
    <source>
        <dbReference type="Google" id="ProtNLM"/>
    </source>
</evidence>
<gene>
    <name evidence="1" type="ORF">C8D98_1881</name>
</gene>
<name>A0A4R1KCU3_9BACT</name>
<dbReference type="InterPro" id="IPR018743">
    <property type="entry name" value="DUF2292"/>
</dbReference>
<comment type="caution">
    <text evidence="1">The sequence shown here is derived from an EMBL/GenBank/DDBJ whole genome shotgun (WGS) entry which is preliminary data.</text>
</comment>
<sequence length="63" mass="7251">MTANRLQRPTAWNSDIERLVKELVSSVMFGTVTIIIQDGRIIQVDRNEKIRISKSVHQDWSGI</sequence>
<reference evidence="1 2" key="1">
    <citation type="submission" date="2019-03" db="EMBL/GenBank/DDBJ databases">
        <title>Genomic Encyclopedia of Type Strains, Phase IV (KMG-IV): sequencing the most valuable type-strain genomes for metagenomic binning, comparative biology and taxonomic classification.</title>
        <authorList>
            <person name="Goeker M."/>
        </authorList>
    </citation>
    <scope>NUCLEOTIDE SEQUENCE [LARGE SCALE GENOMIC DNA]</scope>
    <source>
        <strain evidence="1 2">DSM 24984</strain>
    </source>
</reference>
<protein>
    <recommendedName>
        <fullName evidence="3">DUF2292 domain-containing protein</fullName>
    </recommendedName>
</protein>
<dbReference type="Pfam" id="PF10055">
    <property type="entry name" value="DUF2292"/>
    <property type="match status" value="1"/>
</dbReference>
<dbReference type="Proteomes" id="UP000294614">
    <property type="component" value="Unassembled WGS sequence"/>
</dbReference>
<evidence type="ECO:0000313" key="2">
    <source>
        <dbReference type="Proteomes" id="UP000294614"/>
    </source>
</evidence>
<proteinExistence type="predicted"/>